<comment type="caution">
    <text evidence="2">The sequence shown here is derived from an EMBL/GenBank/DDBJ whole genome shotgun (WGS) entry which is preliminary data.</text>
</comment>
<dbReference type="AlphaFoldDB" id="A0A314Z2L6"/>
<feature type="transmembrane region" description="Helical" evidence="1">
    <location>
        <begin position="76"/>
        <end position="99"/>
    </location>
</feature>
<accession>A0A314Z2L6</accession>
<dbReference type="Proteomes" id="UP000250321">
    <property type="component" value="Unassembled WGS sequence"/>
</dbReference>
<reference evidence="2 3" key="1">
    <citation type="submission" date="2018-02" db="EMBL/GenBank/DDBJ databases">
        <title>Draft genome of wild Prunus yedoensis var. nudiflora.</title>
        <authorList>
            <person name="Baek S."/>
            <person name="Kim J.-H."/>
            <person name="Choi K."/>
            <person name="Kim G.-B."/>
            <person name="Cho A."/>
            <person name="Jang H."/>
            <person name="Shin C.-H."/>
            <person name="Yu H.-J."/>
            <person name="Mun J.-H."/>
        </authorList>
    </citation>
    <scope>NUCLEOTIDE SEQUENCE [LARGE SCALE GENOMIC DNA]</scope>
    <source>
        <strain evidence="3">cv. Jeju island</strain>
        <tissue evidence="2">Leaf</tissue>
    </source>
</reference>
<name>A0A314Z2L6_PRUYE</name>
<keyword evidence="3" id="KW-1185">Reference proteome</keyword>
<dbReference type="EMBL" id="PJQY01000385">
    <property type="protein sequence ID" value="PQQ11744.1"/>
    <property type="molecule type" value="Genomic_DNA"/>
</dbReference>
<evidence type="ECO:0000256" key="1">
    <source>
        <dbReference type="SAM" id="Phobius"/>
    </source>
</evidence>
<evidence type="ECO:0000313" key="2">
    <source>
        <dbReference type="EMBL" id="PQQ11744.1"/>
    </source>
</evidence>
<evidence type="ECO:0000313" key="3">
    <source>
        <dbReference type="Proteomes" id="UP000250321"/>
    </source>
</evidence>
<keyword evidence="1" id="KW-0812">Transmembrane</keyword>
<proteinExistence type="predicted"/>
<keyword evidence="1" id="KW-0472">Membrane</keyword>
<protein>
    <submittedName>
        <fullName evidence="2">Uncharacterized protein</fullName>
    </submittedName>
</protein>
<keyword evidence="1" id="KW-1133">Transmembrane helix</keyword>
<sequence>MVGPACRTDSKIWIVLKYQSISLLSYKTWISRTCTKFAIHRRQLRTTKPTVCGADYLLSSELGHSTRMASAHVTSVLYLLLMGSGLFYCLFLCIGVTLFPT</sequence>
<organism evidence="2 3">
    <name type="scientific">Prunus yedoensis var. nudiflora</name>
    <dbReference type="NCBI Taxonomy" id="2094558"/>
    <lineage>
        <taxon>Eukaryota</taxon>
        <taxon>Viridiplantae</taxon>
        <taxon>Streptophyta</taxon>
        <taxon>Embryophyta</taxon>
        <taxon>Tracheophyta</taxon>
        <taxon>Spermatophyta</taxon>
        <taxon>Magnoliopsida</taxon>
        <taxon>eudicotyledons</taxon>
        <taxon>Gunneridae</taxon>
        <taxon>Pentapetalae</taxon>
        <taxon>rosids</taxon>
        <taxon>fabids</taxon>
        <taxon>Rosales</taxon>
        <taxon>Rosaceae</taxon>
        <taxon>Amygdaloideae</taxon>
        <taxon>Amygdaleae</taxon>
        <taxon>Prunus</taxon>
    </lineage>
</organism>
<gene>
    <name evidence="2" type="ORF">Pyn_02608</name>
</gene>